<reference evidence="2 3" key="1">
    <citation type="submission" date="2013-05" db="EMBL/GenBank/DDBJ databases">
        <title>Genome assembly of Chondromyces apiculatus DSM 436.</title>
        <authorList>
            <person name="Sharma G."/>
            <person name="Khatri I."/>
            <person name="Kaur C."/>
            <person name="Mayilraj S."/>
            <person name="Subramanian S."/>
        </authorList>
    </citation>
    <scope>NUCLEOTIDE SEQUENCE [LARGE SCALE GENOMIC DNA]</scope>
    <source>
        <strain evidence="2 3">DSM 436</strain>
    </source>
</reference>
<keyword evidence="3" id="KW-1185">Reference proteome</keyword>
<dbReference type="EMBL" id="ASRX01000001">
    <property type="protein sequence ID" value="EYF08927.1"/>
    <property type="molecule type" value="Genomic_DNA"/>
</dbReference>
<dbReference type="InterPro" id="IPR016024">
    <property type="entry name" value="ARM-type_fold"/>
</dbReference>
<dbReference type="AlphaFoldDB" id="A0A017TJ59"/>
<proteinExistence type="predicted"/>
<organism evidence="2 3">
    <name type="scientific">Chondromyces apiculatus DSM 436</name>
    <dbReference type="NCBI Taxonomy" id="1192034"/>
    <lineage>
        <taxon>Bacteria</taxon>
        <taxon>Pseudomonadati</taxon>
        <taxon>Myxococcota</taxon>
        <taxon>Polyangia</taxon>
        <taxon>Polyangiales</taxon>
        <taxon>Polyangiaceae</taxon>
        <taxon>Chondromyces</taxon>
    </lineage>
</organism>
<feature type="compositionally biased region" description="Acidic residues" evidence="1">
    <location>
        <begin position="198"/>
        <end position="223"/>
    </location>
</feature>
<gene>
    <name evidence="2" type="ORF">CAP_0011</name>
</gene>
<dbReference type="Proteomes" id="UP000019678">
    <property type="component" value="Unassembled WGS sequence"/>
</dbReference>
<evidence type="ECO:0000313" key="2">
    <source>
        <dbReference type="EMBL" id="EYF08927.1"/>
    </source>
</evidence>
<evidence type="ECO:0000313" key="3">
    <source>
        <dbReference type="Proteomes" id="UP000019678"/>
    </source>
</evidence>
<feature type="region of interest" description="Disordered" evidence="1">
    <location>
        <begin position="190"/>
        <end position="223"/>
    </location>
</feature>
<comment type="caution">
    <text evidence="2">The sequence shown here is derived from an EMBL/GenBank/DDBJ whole genome shotgun (WGS) entry which is preliminary data.</text>
</comment>
<evidence type="ECO:0000256" key="1">
    <source>
        <dbReference type="SAM" id="MobiDB-lite"/>
    </source>
</evidence>
<name>A0A017TJ59_9BACT</name>
<protein>
    <submittedName>
        <fullName evidence="2">Uncharacterized protein</fullName>
    </submittedName>
</protein>
<accession>A0A017TJ59</accession>
<dbReference type="SUPFAM" id="SSF48371">
    <property type="entry name" value="ARM repeat"/>
    <property type="match status" value="1"/>
</dbReference>
<sequence length="642" mass="69211">MAGTLEQLVTLKGEARVSDANLARALLALRDGRALHAALAGVAGARDTLLRVVWLFYVAAARITPRSLALVPASVDLLEAGECTLEELLSQAIVALLPGSDDDAAELADIEARSGDDLAAAVDVTLAALRGGALESHVNVIARQVVSELVDAMPLFREQLGEGALLALSSPRAVALDLADMASLDMDLLEFNDGHDGEDGEEDGGGFEDEYDDDDDDALDDDGLGSFELTDEAVLLLLPPETRCVDIRHAAAEVRLWWKELRAATPEHDVHVEWSTADDRTTITTAYDSGLDVIYMIVQGEDRMPLAARMASLLGGETEAEVLARLGATRDRETWMLGLSRVALIAELRPNAPVGEALRAALEHAEPEVRHTALLFAPPDAIDGLEEAVQGIALVDPSRRVRAAAARCLGQTAFTPRPPHNFAVTARLTAVHPISRREVMRLAWEAGLWLDEVQPACKGRALTLTWLTSDGQSVFHYLEDEIRKAQLFVIRGDEEGDLTRKLQEAFALVPTASLGQDESESVPSGALRLALPGSLTIHDVSRRLAHLGWIWSSAERDEEDEYASITWKNRQGCLATLRLGITPALWLEGPDEVAAAAQLRSALPVRDARQLLDVDHLALELDAAARQQALLEVAAVAGMMAS</sequence>